<accession>A0A4Q4J5T7</accession>
<feature type="compositionally biased region" description="Basic and acidic residues" evidence="1">
    <location>
        <begin position="130"/>
        <end position="141"/>
    </location>
</feature>
<proteinExistence type="predicted"/>
<evidence type="ECO:0000256" key="1">
    <source>
        <dbReference type="SAM" id="MobiDB-lite"/>
    </source>
</evidence>
<feature type="domain" description="DUF6285" evidence="2">
    <location>
        <begin position="27"/>
        <end position="114"/>
    </location>
</feature>
<organism evidence="3 4">
    <name type="scientific">Sphingobium indicum</name>
    <dbReference type="NCBI Taxonomy" id="332055"/>
    <lineage>
        <taxon>Bacteria</taxon>
        <taxon>Pseudomonadati</taxon>
        <taxon>Pseudomonadota</taxon>
        <taxon>Alphaproteobacteria</taxon>
        <taxon>Sphingomonadales</taxon>
        <taxon>Sphingomonadaceae</taxon>
        <taxon>Sphingobium</taxon>
    </lineage>
</organism>
<reference evidence="3 4" key="1">
    <citation type="submission" date="2019-02" db="EMBL/GenBank/DDBJ databases">
        <authorList>
            <person name="Feng G."/>
        </authorList>
    </citation>
    <scope>NUCLEOTIDE SEQUENCE [LARGE SCALE GENOMIC DNA]</scope>
    <source>
        <strain evidence="3 4">DSM 26779</strain>
    </source>
</reference>
<dbReference type="Proteomes" id="UP000292734">
    <property type="component" value="Unassembled WGS sequence"/>
</dbReference>
<evidence type="ECO:0000259" key="2">
    <source>
        <dbReference type="Pfam" id="PF19802"/>
    </source>
</evidence>
<comment type="caution">
    <text evidence="3">The sequence shown here is derived from an EMBL/GenBank/DDBJ whole genome shotgun (WGS) entry which is preliminary data.</text>
</comment>
<dbReference type="RefSeq" id="WP_129965518.1">
    <property type="nucleotide sequence ID" value="NZ_JACBZE010000005.1"/>
</dbReference>
<dbReference type="EMBL" id="SEOM01000004">
    <property type="protein sequence ID" value="RYM01563.1"/>
    <property type="molecule type" value="Genomic_DNA"/>
</dbReference>
<dbReference type="Pfam" id="PF19802">
    <property type="entry name" value="DUF6285"/>
    <property type="match status" value="1"/>
</dbReference>
<gene>
    <name evidence="3" type="ORF">EWH08_12865</name>
</gene>
<evidence type="ECO:0000313" key="4">
    <source>
        <dbReference type="Proteomes" id="UP000292734"/>
    </source>
</evidence>
<name>A0A4Q4J5T7_9SPHN</name>
<dbReference type="AlphaFoldDB" id="A0A4Q4J5T7"/>
<protein>
    <recommendedName>
        <fullName evidence="2">DUF6285 domain-containing protein</fullName>
    </recommendedName>
</protein>
<sequence length="155" mass="17066">MQDEPGASELLDAVARFLRDDLGRLGPGETRFHALVTANAVDLARREIDLAPGFDEAERQRLSVLLGEDGDCRTLNALLCARLRSGALAADDPLVGEHLWLTTMEKLAVDQPHYSANLRARKMVRPTRFTDSHLRAADEKGGATNARKTKHESSH</sequence>
<dbReference type="InterPro" id="IPR046252">
    <property type="entry name" value="DUF6285"/>
</dbReference>
<evidence type="ECO:0000313" key="3">
    <source>
        <dbReference type="EMBL" id="RYM01563.1"/>
    </source>
</evidence>
<feature type="region of interest" description="Disordered" evidence="1">
    <location>
        <begin position="130"/>
        <end position="155"/>
    </location>
</feature>